<proteinExistence type="inferred from homology"/>
<keyword evidence="9" id="KW-0963">Cytoplasm</keyword>
<evidence type="ECO:0000256" key="7">
    <source>
        <dbReference type="ARBA" id="ARBA00048035"/>
    </source>
</evidence>
<dbReference type="GO" id="GO:0006879">
    <property type="term" value="P:intracellular iron ion homeostasis"/>
    <property type="evidence" value="ECO:0007669"/>
    <property type="project" value="UniProtKB-KW"/>
</dbReference>
<keyword evidence="12" id="KW-1185">Reference proteome</keyword>
<dbReference type="AlphaFoldDB" id="A0A2S6HUK8"/>
<evidence type="ECO:0000256" key="1">
    <source>
        <dbReference type="ARBA" id="ARBA00002485"/>
    </source>
</evidence>
<evidence type="ECO:0000256" key="8">
    <source>
        <dbReference type="PIRSR" id="PIRSR601519-1"/>
    </source>
</evidence>
<evidence type="ECO:0000313" key="11">
    <source>
        <dbReference type="EMBL" id="PPK81533.1"/>
    </source>
</evidence>
<dbReference type="GO" id="GO:0004322">
    <property type="term" value="F:ferroxidase activity"/>
    <property type="evidence" value="ECO:0007669"/>
    <property type="project" value="TreeGrafter"/>
</dbReference>
<feature type="binding site" evidence="8">
    <location>
        <position position="94"/>
    </location>
    <ligand>
        <name>Fe cation</name>
        <dbReference type="ChEBI" id="CHEBI:24875"/>
        <label>1</label>
    </ligand>
</feature>
<feature type="domain" description="Ferritin-like diiron" evidence="10">
    <location>
        <begin position="1"/>
        <end position="145"/>
    </location>
</feature>
<evidence type="ECO:0000256" key="2">
    <source>
        <dbReference type="ARBA" id="ARBA00006950"/>
    </source>
</evidence>
<keyword evidence="3 9" id="KW-0409">Iron storage</keyword>
<dbReference type="PANTHER" id="PTHR11431:SF127">
    <property type="entry name" value="BACTERIAL NON-HEME FERRITIN"/>
    <property type="match status" value="1"/>
</dbReference>
<evidence type="ECO:0000313" key="12">
    <source>
        <dbReference type="Proteomes" id="UP000237749"/>
    </source>
</evidence>
<feature type="binding site" evidence="8">
    <location>
        <position position="17"/>
    </location>
    <ligand>
        <name>Fe cation</name>
        <dbReference type="ChEBI" id="CHEBI:24875"/>
        <label>1</label>
    </ligand>
</feature>
<organism evidence="11 12">
    <name type="scientific">Lacrimispora xylanisolvens</name>
    <dbReference type="NCBI Taxonomy" id="384636"/>
    <lineage>
        <taxon>Bacteria</taxon>
        <taxon>Bacillati</taxon>
        <taxon>Bacillota</taxon>
        <taxon>Clostridia</taxon>
        <taxon>Lachnospirales</taxon>
        <taxon>Lachnospiraceae</taxon>
        <taxon>Lacrimispora</taxon>
    </lineage>
</organism>
<comment type="function">
    <text evidence="1 9">Iron-storage protein.</text>
</comment>
<dbReference type="InterPro" id="IPR009040">
    <property type="entry name" value="Ferritin-like_diiron"/>
</dbReference>
<comment type="subcellular location">
    <subcellularLocation>
        <location evidence="9">Cytoplasm</location>
    </subcellularLocation>
</comment>
<dbReference type="InterPro" id="IPR001519">
    <property type="entry name" value="Ferritin"/>
</dbReference>
<dbReference type="SUPFAM" id="SSF47240">
    <property type="entry name" value="Ferritin-like"/>
    <property type="match status" value="1"/>
</dbReference>
<dbReference type="OrthoDB" id="9801481at2"/>
<evidence type="ECO:0000256" key="6">
    <source>
        <dbReference type="ARBA" id="ARBA00023004"/>
    </source>
</evidence>
<comment type="catalytic activity">
    <reaction evidence="7 9">
        <text>4 Fe(2+) + O2 + 6 H2O = 4 iron(III) oxide-hydroxide + 12 H(+)</text>
        <dbReference type="Rhea" id="RHEA:11972"/>
        <dbReference type="ChEBI" id="CHEBI:15377"/>
        <dbReference type="ChEBI" id="CHEBI:15378"/>
        <dbReference type="ChEBI" id="CHEBI:15379"/>
        <dbReference type="ChEBI" id="CHEBI:29033"/>
        <dbReference type="ChEBI" id="CHEBI:78619"/>
        <dbReference type="EC" id="1.16.3.2"/>
    </reaction>
</comment>
<feature type="binding site" evidence="8">
    <location>
        <position position="127"/>
    </location>
    <ligand>
        <name>Fe cation</name>
        <dbReference type="ChEBI" id="CHEBI:24875"/>
        <label>1</label>
    </ligand>
</feature>
<dbReference type="EMBL" id="PTJA01000004">
    <property type="protein sequence ID" value="PPK81533.1"/>
    <property type="molecule type" value="Genomic_DNA"/>
</dbReference>
<sequence length="170" mass="19986">MLNKEIVAKINKQINFELYSAYVYLDISNYYADQNLNGFANWFKIQTQEERDHAMLFMDYLLQNGEKIVLSDIKAPSFAFTDFRQPAMEAYEHEIKVTASIHDIYGAAYEIKDFRTMQFLDWFVKEQSEEEKNTDEIIKRYDLFGNDAKGLYLLDSELAARVYTPPTLVI</sequence>
<dbReference type="Proteomes" id="UP000237749">
    <property type="component" value="Unassembled WGS sequence"/>
</dbReference>
<feature type="binding site" evidence="8">
    <location>
        <position position="53"/>
    </location>
    <ligand>
        <name>Fe cation</name>
        <dbReference type="ChEBI" id="CHEBI:24875"/>
        <label>1</label>
    </ligand>
</feature>
<evidence type="ECO:0000256" key="4">
    <source>
        <dbReference type="ARBA" id="ARBA00022723"/>
    </source>
</evidence>
<keyword evidence="6 8" id="KW-0408">Iron</keyword>
<dbReference type="EC" id="1.16.3.2" evidence="9"/>
<dbReference type="PANTHER" id="PTHR11431">
    <property type="entry name" value="FERRITIN"/>
    <property type="match status" value="1"/>
</dbReference>
<accession>A0A2S6HUK8</accession>
<dbReference type="CDD" id="cd01055">
    <property type="entry name" value="Nonheme_Ferritin"/>
    <property type="match status" value="1"/>
</dbReference>
<dbReference type="Pfam" id="PF00210">
    <property type="entry name" value="Ferritin"/>
    <property type="match status" value="1"/>
</dbReference>
<dbReference type="GO" id="GO:0042802">
    <property type="term" value="F:identical protein binding"/>
    <property type="evidence" value="ECO:0007669"/>
    <property type="project" value="UniProtKB-ARBA"/>
</dbReference>
<dbReference type="GO" id="GO:0008199">
    <property type="term" value="F:ferric iron binding"/>
    <property type="evidence" value="ECO:0007669"/>
    <property type="project" value="InterPro"/>
</dbReference>
<feature type="binding site" evidence="8">
    <location>
        <position position="50"/>
    </location>
    <ligand>
        <name>Fe cation</name>
        <dbReference type="ChEBI" id="CHEBI:24875"/>
        <label>1</label>
    </ligand>
</feature>
<dbReference type="PROSITE" id="PS50905">
    <property type="entry name" value="FERRITIN_LIKE"/>
    <property type="match status" value="1"/>
</dbReference>
<dbReference type="RefSeq" id="WP_104436620.1">
    <property type="nucleotide sequence ID" value="NZ_PTJA01000004.1"/>
</dbReference>
<dbReference type="InterPro" id="IPR008331">
    <property type="entry name" value="Ferritin_DPS_dom"/>
</dbReference>
<reference evidence="11 12" key="1">
    <citation type="submission" date="2018-02" db="EMBL/GenBank/DDBJ databases">
        <title>Genomic Encyclopedia of Archaeal and Bacterial Type Strains, Phase II (KMG-II): from individual species to whole genera.</title>
        <authorList>
            <person name="Goeker M."/>
        </authorList>
    </citation>
    <scope>NUCLEOTIDE SEQUENCE [LARGE SCALE GENOMIC DNA]</scope>
    <source>
        <strain evidence="11 12">DSM 3808</strain>
    </source>
</reference>
<protein>
    <recommendedName>
        <fullName evidence="9">Ferritin</fullName>
        <ecNumber evidence="9">1.16.3.2</ecNumber>
    </recommendedName>
</protein>
<dbReference type="InterPro" id="IPR012347">
    <property type="entry name" value="Ferritin-like"/>
</dbReference>
<evidence type="ECO:0000256" key="9">
    <source>
        <dbReference type="RuleBase" id="RU361145"/>
    </source>
</evidence>
<evidence type="ECO:0000259" key="10">
    <source>
        <dbReference type="PROSITE" id="PS50905"/>
    </source>
</evidence>
<dbReference type="GO" id="GO:0008198">
    <property type="term" value="F:ferrous iron binding"/>
    <property type="evidence" value="ECO:0007669"/>
    <property type="project" value="TreeGrafter"/>
</dbReference>
<comment type="caution">
    <text evidence="11">The sequence shown here is derived from an EMBL/GenBank/DDBJ whole genome shotgun (WGS) entry which is preliminary data.</text>
</comment>
<evidence type="ECO:0000256" key="3">
    <source>
        <dbReference type="ARBA" id="ARBA00022434"/>
    </source>
</evidence>
<dbReference type="FunFam" id="1.20.1260.10:FF:000001">
    <property type="entry name" value="Non-heme ferritin"/>
    <property type="match status" value="1"/>
</dbReference>
<evidence type="ECO:0000256" key="5">
    <source>
        <dbReference type="ARBA" id="ARBA00023002"/>
    </source>
</evidence>
<dbReference type="GO" id="GO:0006826">
    <property type="term" value="P:iron ion transport"/>
    <property type="evidence" value="ECO:0007669"/>
    <property type="project" value="InterPro"/>
</dbReference>
<dbReference type="GO" id="GO:0005829">
    <property type="term" value="C:cytosol"/>
    <property type="evidence" value="ECO:0007669"/>
    <property type="project" value="TreeGrafter"/>
</dbReference>
<dbReference type="InterPro" id="IPR041719">
    <property type="entry name" value="Ferritin_prok"/>
</dbReference>
<gene>
    <name evidence="11" type="ORF">BXY41_104336</name>
</gene>
<name>A0A2S6HUK8_9FIRM</name>
<comment type="similarity">
    <text evidence="2 9">Belongs to the ferritin family. Prokaryotic subfamily.</text>
</comment>
<keyword evidence="4 8" id="KW-0479">Metal-binding</keyword>
<keyword evidence="5" id="KW-0560">Oxidoreductase</keyword>
<dbReference type="Gene3D" id="1.20.1260.10">
    <property type="match status" value="1"/>
</dbReference>
<dbReference type="InterPro" id="IPR009078">
    <property type="entry name" value="Ferritin-like_SF"/>
</dbReference>